<evidence type="ECO:0000256" key="3">
    <source>
        <dbReference type="ARBA" id="ARBA00022679"/>
    </source>
</evidence>
<dbReference type="EC" id="2.3.2.27" evidence="2"/>
<evidence type="ECO:0000256" key="6">
    <source>
        <dbReference type="ARBA" id="ARBA00022786"/>
    </source>
</evidence>
<gene>
    <name evidence="11" type="ORF">ISN44_As01g035400</name>
</gene>
<dbReference type="PANTHER" id="PTHR22937:SF122">
    <property type="entry name" value="RING-TYPE E3 UBIQUITIN TRANSFERASE"/>
    <property type="match status" value="1"/>
</dbReference>
<dbReference type="InterPro" id="IPR003169">
    <property type="entry name" value="GYF"/>
</dbReference>
<proteinExistence type="predicted"/>
<evidence type="ECO:0000256" key="7">
    <source>
        <dbReference type="ARBA" id="ARBA00022833"/>
    </source>
</evidence>
<dbReference type="InterPro" id="IPR045191">
    <property type="entry name" value="MBR1/2-like"/>
</dbReference>
<comment type="caution">
    <text evidence="11">The sequence shown here is derived from an EMBL/GenBank/DDBJ whole genome shotgun (WGS) entry which is preliminary data.</text>
</comment>
<reference evidence="11 12" key="1">
    <citation type="submission" date="2020-12" db="EMBL/GenBank/DDBJ databases">
        <title>Concerted genomic and epigenomic changes stabilize Arabidopsis allopolyploids.</title>
        <authorList>
            <person name="Chen Z."/>
        </authorList>
    </citation>
    <scope>NUCLEOTIDE SEQUENCE [LARGE SCALE GENOMIC DNA]</scope>
    <source>
        <strain evidence="11">As9502</strain>
        <tissue evidence="11">Leaf</tissue>
    </source>
</reference>
<evidence type="ECO:0000313" key="12">
    <source>
        <dbReference type="Proteomes" id="UP000694251"/>
    </source>
</evidence>
<dbReference type="Pfam" id="PF13639">
    <property type="entry name" value="zf-RING_2"/>
    <property type="match status" value="1"/>
</dbReference>
<dbReference type="PANTHER" id="PTHR22937">
    <property type="entry name" value="E3 UBIQUITIN-PROTEIN LIGASE RNF165"/>
    <property type="match status" value="1"/>
</dbReference>
<dbReference type="PROSITE" id="PS50089">
    <property type="entry name" value="ZF_RING_2"/>
    <property type="match status" value="1"/>
</dbReference>
<dbReference type="PROSITE" id="PS50829">
    <property type="entry name" value="GYF"/>
    <property type="match status" value="1"/>
</dbReference>
<dbReference type="EMBL" id="JAEFBJ010000001">
    <property type="protein sequence ID" value="KAG7656514.1"/>
    <property type="molecule type" value="Genomic_DNA"/>
</dbReference>
<protein>
    <recommendedName>
        <fullName evidence="2">RING-type E3 ubiquitin transferase</fullName>
        <ecNumber evidence="2">2.3.2.27</ecNumber>
    </recommendedName>
</protein>
<dbReference type="GO" id="GO:0061630">
    <property type="term" value="F:ubiquitin protein ligase activity"/>
    <property type="evidence" value="ECO:0007669"/>
    <property type="project" value="UniProtKB-EC"/>
</dbReference>
<dbReference type="SMART" id="SM00184">
    <property type="entry name" value="RING"/>
    <property type="match status" value="1"/>
</dbReference>
<evidence type="ECO:0000256" key="1">
    <source>
        <dbReference type="ARBA" id="ARBA00000900"/>
    </source>
</evidence>
<keyword evidence="7" id="KW-0862">Zinc</keyword>
<keyword evidence="3" id="KW-0808">Transferase</keyword>
<keyword evidence="5 8" id="KW-0863">Zinc-finger</keyword>
<evidence type="ECO:0000256" key="8">
    <source>
        <dbReference type="PROSITE-ProRule" id="PRU00175"/>
    </source>
</evidence>
<name>A0A8T2HCU8_ARASU</name>
<evidence type="ECO:0000256" key="4">
    <source>
        <dbReference type="ARBA" id="ARBA00022723"/>
    </source>
</evidence>
<evidence type="ECO:0000256" key="2">
    <source>
        <dbReference type="ARBA" id="ARBA00012483"/>
    </source>
</evidence>
<evidence type="ECO:0000259" key="9">
    <source>
        <dbReference type="PROSITE" id="PS50089"/>
    </source>
</evidence>
<accession>A0A8T2HCU8</accession>
<keyword evidence="6" id="KW-0833">Ubl conjugation pathway</keyword>
<dbReference type="OrthoDB" id="8062037at2759"/>
<feature type="domain" description="RING-type" evidence="9">
    <location>
        <begin position="101"/>
        <end position="142"/>
    </location>
</feature>
<organism evidence="11 12">
    <name type="scientific">Arabidopsis suecica</name>
    <name type="common">Swedish thale-cress</name>
    <name type="synonym">Cardaminopsis suecica</name>
    <dbReference type="NCBI Taxonomy" id="45249"/>
    <lineage>
        <taxon>Eukaryota</taxon>
        <taxon>Viridiplantae</taxon>
        <taxon>Streptophyta</taxon>
        <taxon>Embryophyta</taxon>
        <taxon>Tracheophyta</taxon>
        <taxon>Spermatophyta</taxon>
        <taxon>Magnoliopsida</taxon>
        <taxon>eudicotyledons</taxon>
        <taxon>Gunneridae</taxon>
        <taxon>Pentapetalae</taxon>
        <taxon>rosids</taxon>
        <taxon>malvids</taxon>
        <taxon>Brassicales</taxon>
        <taxon>Brassicaceae</taxon>
        <taxon>Camelineae</taxon>
        <taxon>Arabidopsis</taxon>
    </lineage>
</organism>
<keyword evidence="12" id="KW-1185">Reference proteome</keyword>
<feature type="domain" description="GYF" evidence="10">
    <location>
        <begin position="182"/>
        <end position="226"/>
    </location>
</feature>
<evidence type="ECO:0000259" key="10">
    <source>
        <dbReference type="PROSITE" id="PS50829"/>
    </source>
</evidence>
<dbReference type="AlphaFoldDB" id="A0A8T2HCU8"/>
<comment type="catalytic activity">
    <reaction evidence="1">
        <text>S-ubiquitinyl-[E2 ubiquitin-conjugating enzyme]-L-cysteine + [acceptor protein]-L-lysine = [E2 ubiquitin-conjugating enzyme]-L-cysteine + N(6)-ubiquitinyl-[acceptor protein]-L-lysine.</text>
        <dbReference type="EC" id="2.3.2.27"/>
    </reaction>
</comment>
<evidence type="ECO:0000256" key="5">
    <source>
        <dbReference type="ARBA" id="ARBA00022771"/>
    </source>
</evidence>
<dbReference type="Proteomes" id="UP000694251">
    <property type="component" value="Chromosome 1"/>
</dbReference>
<sequence length="226" mass="26750">MAPEATKGFLYISGFDLSLCLFDSEFLKGLRMDTDPYQELRMDIDPYQELRMDNDHMTYEQLLQLCNNMGYENSSVKASNIDRCFRNTKPSEFQSLADKICCICQDRFQRRAWVGKLNCGHNFHINSVKPWILTKKQCPVCQKKADDDEHQTQSYQVETIVLSDDDEEDMNSRDHQQYDPEQLLLFYEIPTGRTHRPFSLTSMRKWWDQGYFDGFPNLKFLRSLNF</sequence>
<dbReference type="InterPro" id="IPR001841">
    <property type="entry name" value="Znf_RING"/>
</dbReference>
<dbReference type="GO" id="GO:0008270">
    <property type="term" value="F:zinc ion binding"/>
    <property type="evidence" value="ECO:0007669"/>
    <property type="project" value="UniProtKB-KW"/>
</dbReference>
<evidence type="ECO:0000313" key="11">
    <source>
        <dbReference type="EMBL" id="KAG7656514.1"/>
    </source>
</evidence>
<keyword evidence="4" id="KW-0479">Metal-binding</keyword>